<dbReference type="InterPro" id="IPR020843">
    <property type="entry name" value="ER"/>
</dbReference>
<dbReference type="Gene3D" id="3.40.50.720">
    <property type="entry name" value="NAD(P)-binding Rossmann-like Domain"/>
    <property type="match status" value="1"/>
</dbReference>
<dbReference type="InterPro" id="IPR011032">
    <property type="entry name" value="GroES-like_sf"/>
</dbReference>
<evidence type="ECO:0000259" key="2">
    <source>
        <dbReference type="SMART" id="SM00829"/>
    </source>
</evidence>
<dbReference type="PANTHER" id="PTHR11695">
    <property type="entry name" value="ALCOHOL DEHYDROGENASE RELATED"/>
    <property type="match status" value="1"/>
</dbReference>
<comment type="caution">
    <text evidence="3">The sequence shown here is derived from an EMBL/GenBank/DDBJ whole genome shotgun (WGS) entry which is preliminary data.</text>
</comment>
<evidence type="ECO:0000313" key="3">
    <source>
        <dbReference type="EMBL" id="OAJ94811.1"/>
    </source>
</evidence>
<dbReference type="AlphaFoldDB" id="A0A177Y1W4"/>
<dbReference type="EMBL" id="LLEI02000021">
    <property type="protein sequence ID" value="OAJ94811.1"/>
    <property type="molecule type" value="Genomic_DNA"/>
</dbReference>
<dbReference type="Gene3D" id="3.90.180.10">
    <property type="entry name" value="Medium-chain alcohol dehydrogenases, catalytic domain"/>
    <property type="match status" value="1"/>
</dbReference>
<dbReference type="InterPro" id="IPR013154">
    <property type="entry name" value="ADH-like_N"/>
</dbReference>
<dbReference type="GO" id="GO:0016491">
    <property type="term" value="F:oxidoreductase activity"/>
    <property type="evidence" value="ECO:0007669"/>
    <property type="project" value="UniProtKB-KW"/>
</dbReference>
<dbReference type="PANTHER" id="PTHR11695:SF294">
    <property type="entry name" value="RETICULON-4-INTERACTING PROTEIN 1, MITOCHONDRIAL"/>
    <property type="match status" value="1"/>
</dbReference>
<dbReference type="PROSITE" id="PS01162">
    <property type="entry name" value="QOR_ZETA_CRYSTAL"/>
    <property type="match status" value="1"/>
</dbReference>
<dbReference type="SUPFAM" id="SSF50129">
    <property type="entry name" value="GroES-like"/>
    <property type="match status" value="1"/>
</dbReference>
<accession>A0A177Y1W4</accession>
<dbReference type="SUPFAM" id="SSF51735">
    <property type="entry name" value="NAD(P)-binding Rossmann-fold domains"/>
    <property type="match status" value="1"/>
</dbReference>
<gene>
    <name evidence="3" type="ORF">APB76_05875</name>
</gene>
<sequence>MKAAFITQYGDVTNLKVGQLEKPQPRSNQVLIRVAASGVNPVDFHLRNGMMAETDTHTLPLILGWDCSGVVEALGSEVESLKVGDKVLSFTPIAEQGTNAEFVTVDANLVVKKPQALSFIEAAALPLASVTAWQGLYRHGRLEGGKSVLIHNASGGVGAFAVQIAKAAGAYVVATASKEKQEYLQSLGADEVYVESDSGWHSSMHYDLAFVAKSGSYLLHRTIPCVKSGGVIVSTFDELPEAEVGIYGIAFHRMWVENNAHDLDQVVKLVEQHKLKIPIDTVYPLEEIQNAHRRSEQYQAVGKIVLTVDPTQKF</sequence>
<dbReference type="GO" id="GO:0008270">
    <property type="term" value="F:zinc ion binding"/>
    <property type="evidence" value="ECO:0007669"/>
    <property type="project" value="InterPro"/>
</dbReference>
<dbReference type="InterPro" id="IPR036291">
    <property type="entry name" value="NAD(P)-bd_dom_sf"/>
</dbReference>
<dbReference type="InterPro" id="IPR002364">
    <property type="entry name" value="Quin_OxRdtase/zeta-crystal_CS"/>
</dbReference>
<feature type="domain" description="Enoyl reductase (ER)" evidence="2">
    <location>
        <begin position="10"/>
        <end position="306"/>
    </location>
</feature>
<evidence type="ECO:0000256" key="1">
    <source>
        <dbReference type="ARBA" id="ARBA00023002"/>
    </source>
</evidence>
<organism evidence="3 4">
    <name type="scientific">Vibrio bivalvicida</name>
    <dbReference type="NCBI Taxonomy" id="1276888"/>
    <lineage>
        <taxon>Bacteria</taxon>
        <taxon>Pseudomonadati</taxon>
        <taxon>Pseudomonadota</taxon>
        <taxon>Gammaproteobacteria</taxon>
        <taxon>Vibrionales</taxon>
        <taxon>Vibrionaceae</taxon>
        <taxon>Vibrio</taxon>
        <taxon>Vibrio oreintalis group</taxon>
    </lineage>
</organism>
<proteinExistence type="predicted"/>
<evidence type="ECO:0000313" key="4">
    <source>
        <dbReference type="Proteomes" id="UP000078406"/>
    </source>
</evidence>
<name>A0A177Y1W4_9VIBR</name>
<dbReference type="InterPro" id="IPR050700">
    <property type="entry name" value="YIM1/Zinc_Alcohol_DH_Fams"/>
</dbReference>
<dbReference type="Pfam" id="PF08240">
    <property type="entry name" value="ADH_N"/>
    <property type="match status" value="1"/>
</dbReference>
<protein>
    <submittedName>
        <fullName evidence="3">Zn-dependent oxidoreductase</fullName>
    </submittedName>
</protein>
<dbReference type="Proteomes" id="UP000078406">
    <property type="component" value="Unassembled WGS sequence"/>
</dbReference>
<dbReference type="SMART" id="SM00829">
    <property type="entry name" value="PKS_ER"/>
    <property type="match status" value="1"/>
</dbReference>
<reference evidence="3 4" key="1">
    <citation type="journal article" date="2016" name="Syst. Appl. Microbiol.">
        <title>Vibrio bivalvicida sp. nov., a novel larval pathogen for bivalve molluscs reared in a hatchery.</title>
        <authorList>
            <person name="Dubert J."/>
            <person name="Romalde J.L."/>
            <person name="Prado S."/>
            <person name="Barja J.L."/>
        </authorList>
    </citation>
    <scope>NUCLEOTIDE SEQUENCE [LARGE SCALE GENOMIC DNA]</scope>
    <source>
        <strain evidence="3 4">605</strain>
    </source>
</reference>
<dbReference type="Pfam" id="PF13602">
    <property type="entry name" value="ADH_zinc_N_2"/>
    <property type="match status" value="1"/>
</dbReference>
<keyword evidence="1" id="KW-0560">Oxidoreductase</keyword>
<dbReference type="RefSeq" id="WP_054961145.1">
    <property type="nucleotide sequence ID" value="NZ_LLEI02000021.1"/>
</dbReference>
<dbReference type="CDD" id="cd05289">
    <property type="entry name" value="MDR_like_2"/>
    <property type="match status" value="1"/>
</dbReference>